<keyword evidence="2" id="KW-1185">Reference proteome</keyword>
<gene>
    <name evidence="1" type="ORF">Hypma_014872</name>
</gene>
<dbReference type="InParanoid" id="A0A369K8U4"/>
<accession>A0A369K8U4</accession>
<evidence type="ECO:0000313" key="1">
    <source>
        <dbReference type="EMBL" id="RDB29277.1"/>
    </source>
</evidence>
<sequence length="81" mass="9004">MPSNEDNGKELSDLYVLQSSASGSNCKAVAGDFTLHLRALVFFFFTYRSSATSKYSCQHVKTRSRCPLHAVLFPVNEDAKL</sequence>
<comment type="caution">
    <text evidence="1">The sequence shown here is derived from an EMBL/GenBank/DDBJ whole genome shotgun (WGS) entry which is preliminary data.</text>
</comment>
<dbReference type="Proteomes" id="UP000076154">
    <property type="component" value="Unassembled WGS sequence"/>
</dbReference>
<dbReference type="AlphaFoldDB" id="A0A369K8U4"/>
<name>A0A369K8U4_HYPMA</name>
<organism evidence="1 2">
    <name type="scientific">Hypsizygus marmoreus</name>
    <name type="common">White beech mushroom</name>
    <name type="synonym">Agaricus marmoreus</name>
    <dbReference type="NCBI Taxonomy" id="39966"/>
    <lineage>
        <taxon>Eukaryota</taxon>
        <taxon>Fungi</taxon>
        <taxon>Dikarya</taxon>
        <taxon>Basidiomycota</taxon>
        <taxon>Agaricomycotina</taxon>
        <taxon>Agaricomycetes</taxon>
        <taxon>Agaricomycetidae</taxon>
        <taxon>Agaricales</taxon>
        <taxon>Tricholomatineae</taxon>
        <taxon>Lyophyllaceae</taxon>
        <taxon>Hypsizygus</taxon>
    </lineage>
</organism>
<dbReference type="EMBL" id="LUEZ02000010">
    <property type="protein sequence ID" value="RDB29277.1"/>
    <property type="molecule type" value="Genomic_DNA"/>
</dbReference>
<reference evidence="1" key="1">
    <citation type="submission" date="2018-04" db="EMBL/GenBank/DDBJ databases">
        <title>Whole genome sequencing of Hypsizygus marmoreus.</title>
        <authorList>
            <person name="Choi I.-G."/>
            <person name="Min B."/>
            <person name="Kim J.-G."/>
            <person name="Kim S."/>
            <person name="Oh Y.-L."/>
            <person name="Kong W.-S."/>
            <person name="Park H."/>
            <person name="Jeong J."/>
            <person name="Song E.-S."/>
        </authorList>
    </citation>
    <scope>NUCLEOTIDE SEQUENCE [LARGE SCALE GENOMIC DNA]</scope>
    <source>
        <strain evidence="1">51987-8</strain>
    </source>
</reference>
<protein>
    <submittedName>
        <fullName evidence="1">Uncharacterized protein</fullName>
    </submittedName>
</protein>
<proteinExistence type="predicted"/>
<evidence type="ECO:0000313" key="2">
    <source>
        <dbReference type="Proteomes" id="UP000076154"/>
    </source>
</evidence>